<dbReference type="GO" id="GO:0004867">
    <property type="term" value="F:serine-type endopeptidase inhibitor activity"/>
    <property type="evidence" value="ECO:0007669"/>
    <property type="project" value="InterPro"/>
</dbReference>
<dbReference type="GO" id="GO:0030212">
    <property type="term" value="P:hyaluronan metabolic process"/>
    <property type="evidence" value="ECO:0007669"/>
    <property type="project" value="InterPro"/>
</dbReference>
<dbReference type="PANTHER" id="PTHR10338:SF14">
    <property type="entry name" value="INTER-ALPHA-TRYPSIN INHIBITOR HEAVY CHAIN H2"/>
    <property type="match status" value="1"/>
</dbReference>
<proteinExistence type="predicted"/>
<dbReference type="Proteomes" id="UP001474421">
    <property type="component" value="Unassembled WGS sequence"/>
</dbReference>
<gene>
    <name evidence="2" type="ORF">NXF25_013215</name>
</gene>
<dbReference type="EMBL" id="JAOTOJ010000006">
    <property type="protein sequence ID" value="KAK9400196.1"/>
    <property type="molecule type" value="Genomic_DNA"/>
</dbReference>
<dbReference type="InterPro" id="IPR010600">
    <property type="entry name" value="ITI_HC_C"/>
</dbReference>
<name>A0AAW1BEQ6_CROAD</name>
<dbReference type="PANTHER" id="PTHR10338">
    <property type="entry name" value="INTER-ALPHA-TRYPSIN INHIBITOR HEAVY CHAIN FAMILY MEMBER"/>
    <property type="match status" value="1"/>
</dbReference>
<comment type="caution">
    <text evidence="2">The sequence shown here is derived from an EMBL/GenBank/DDBJ whole genome shotgun (WGS) entry which is preliminary data.</text>
</comment>
<keyword evidence="3" id="KW-1185">Reference proteome</keyword>
<accession>A0AAW1BEQ6</accession>
<evidence type="ECO:0000259" key="1">
    <source>
        <dbReference type="Pfam" id="PF06668"/>
    </source>
</evidence>
<feature type="domain" description="Inter-alpha-trypsin inhibitor heavy chain C-terminal" evidence="1">
    <location>
        <begin position="21"/>
        <end position="110"/>
    </location>
</feature>
<organism evidence="2 3">
    <name type="scientific">Crotalus adamanteus</name>
    <name type="common">Eastern diamondback rattlesnake</name>
    <dbReference type="NCBI Taxonomy" id="8729"/>
    <lineage>
        <taxon>Eukaryota</taxon>
        <taxon>Metazoa</taxon>
        <taxon>Chordata</taxon>
        <taxon>Craniata</taxon>
        <taxon>Vertebrata</taxon>
        <taxon>Euteleostomi</taxon>
        <taxon>Lepidosauria</taxon>
        <taxon>Squamata</taxon>
        <taxon>Bifurcata</taxon>
        <taxon>Unidentata</taxon>
        <taxon>Episquamata</taxon>
        <taxon>Toxicofera</taxon>
        <taxon>Serpentes</taxon>
        <taxon>Colubroidea</taxon>
        <taxon>Viperidae</taxon>
        <taxon>Crotalinae</taxon>
        <taxon>Crotalus</taxon>
    </lineage>
</organism>
<evidence type="ECO:0000313" key="2">
    <source>
        <dbReference type="EMBL" id="KAK9400196.1"/>
    </source>
</evidence>
<reference evidence="2 3" key="1">
    <citation type="journal article" date="2024" name="Proc. Natl. Acad. Sci. U.S.A.">
        <title>The genetic regulatory architecture and epigenomic basis for age-related changes in rattlesnake venom.</title>
        <authorList>
            <person name="Hogan M.P."/>
            <person name="Holding M.L."/>
            <person name="Nystrom G.S."/>
            <person name="Colston T.J."/>
            <person name="Bartlett D.A."/>
            <person name="Mason A.J."/>
            <person name="Ellsworth S.A."/>
            <person name="Rautsaw R.M."/>
            <person name="Lawrence K.C."/>
            <person name="Strickland J.L."/>
            <person name="He B."/>
            <person name="Fraser P."/>
            <person name="Margres M.J."/>
            <person name="Gilbert D.M."/>
            <person name="Gibbs H.L."/>
            <person name="Parkinson C.L."/>
            <person name="Rokyta D.R."/>
        </authorList>
    </citation>
    <scope>NUCLEOTIDE SEQUENCE [LARGE SCALE GENOMIC DNA]</scope>
    <source>
        <strain evidence="2">DRR0105</strain>
    </source>
</reference>
<sequence length="135" mass="15464">MVRDRKSHSEEVAGLGPEREQHDSHFNVDFLGIYIPLANNFSSSVHGLIGQFMQEPDVVIYNERAGQDPGKSDATMEVKGHKLTVTRGLQKDYRLDRAFGTNVQCWFVHNSGKGFLDGHYRDYLVPNLYSYLKRF</sequence>
<dbReference type="Pfam" id="PF06668">
    <property type="entry name" value="ITI_HC_C"/>
    <property type="match status" value="1"/>
</dbReference>
<evidence type="ECO:0000313" key="3">
    <source>
        <dbReference type="Proteomes" id="UP001474421"/>
    </source>
</evidence>
<protein>
    <submittedName>
        <fullName evidence="2">Inter-alpha-trypsin inhibitor heavy chain H2</fullName>
    </submittedName>
</protein>
<dbReference type="InterPro" id="IPR050934">
    <property type="entry name" value="ITIH"/>
</dbReference>
<dbReference type="AlphaFoldDB" id="A0AAW1BEQ6"/>